<dbReference type="InterPro" id="IPR028846">
    <property type="entry name" value="Recoverin"/>
</dbReference>
<name>A0A448X1T1_9PLAT</name>
<keyword evidence="9" id="KW-1185">Reference proteome</keyword>
<evidence type="ECO:0000259" key="7">
    <source>
        <dbReference type="PROSITE" id="PS50222"/>
    </source>
</evidence>
<dbReference type="PANTHER" id="PTHR23055">
    <property type="entry name" value="CALCIUM BINDING PROTEINS"/>
    <property type="match status" value="1"/>
</dbReference>
<feature type="domain" description="EF-hand" evidence="7">
    <location>
        <begin position="96"/>
        <end position="131"/>
    </location>
</feature>
<dbReference type="PRINTS" id="PR00450">
    <property type="entry name" value="RECOVERIN"/>
</dbReference>
<comment type="similarity">
    <text evidence="1">Belongs to the recoverin family.</text>
</comment>
<dbReference type="InterPro" id="IPR002048">
    <property type="entry name" value="EF_hand_dom"/>
</dbReference>
<dbReference type="PROSITE" id="PS00018">
    <property type="entry name" value="EF_HAND_1"/>
    <property type="match status" value="2"/>
</dbReference>
<dbReference type="GO" id="GO:0005509">
    <property type="term" value="F:calcium ion binding"/>
    <property type="evidence" value="ECO:0007669"/>
    <property type="project" value="InterPro"/>
</dbReference>
<keyword evidence="2" id="KW-0519">Myristate</keyword>
<keyword evidence="6" id="KW-0449">Lipoprotein</keyword>
<dbReference type="SUPFAM" id="SSF47473">
    <property type="entry name" value="EF-hand"/>
    <property type="match status" value="1"/>
</dbReference>
<dbReference type="EMBL" id="CAAALY010075119">
    <property type="protein sequence ID" value="VEL25612.1"/>
    <property type="molecule type" value="Genomic_DNA"/>
</dbReference>
<dbReference type="InterPro" id="IPR011992">
    <property type="entry name" value="EF-hand-dom_pair"/>
</dbReference>
<dbReference type="Proteomes" id="UP000784294">
    <property type="component" value="Unassembled WGS sequence"/>
</dbReference>
<organism evidence="8 9">
    <name type="scientific">Protopolystoma xenopodis</name>
    <dbReference type="NCBI Taxonomy" id="117903"/>
    <lineage>
        <taxon>Eukaryota</taxon>
        <taxon>Metazoa</taxon>
        <taxon>Spiralia</taxon>
        <taxon>Lophotrochozoa</taxon>
        <taxon>Platyhelminthes</taxon>
        <taxon>Monogenea</taxon>
        <taxon>Polyopisthocotylea</taxon>
        <taxon>Polystomatidea</taxon>
        <taxon>Polystomatidae</taxon>
        <taxon>Protopolystoma</taxon>
    </lineage>
</organism>
<comment type="caution">
    <text evidence="8">The sequence shown here is derived from an EMBL/GenBank/DDBJ whole genome shotgun (WGS) entry which is preliminary data.</text>
</comment>
<dbReference type="PANTHER" id="PTHR23055:SF178">
    <property type="entry name" value="NEUROCALCIN HOMOLOG"/>
    <property type="match status" value="1"/>
</dbReference>
<dbReference type="PROSITE" id="PS50222">
    <property type="entry name" value="EF_HAND_2"/>
    <property type="match status" value="2"/>
</dbReference>
<dbReference type="AlphaFoldDB" id="A0A448X1T1"/>
<dbReference type="OrthoDB" id="191686at2759"/>
<feature type="domain" description="EF-hand" evidence="7">
    <location>
        <begin position="60"/>
        <end position="95"/>
    </location>
</feature>
<evidence type="ECO:0000256" key="6">
    <source>
        <dbReference type="ARBA" id="ARBA00023288"/>
    </source>
</evidence>
<evidence type="ECO:0000256" key="5">
    <source>
        <dbReference type="ARBA" id="ARBA00022837"/>
    </source>
</evidence>
<protein>
    <recommendedName>
        <fullName evidence="7">EF-hand domain-containing protein</fullName>
    </recommendedName>
</protein>
<evidence type="ECO:0000256" key="1">
    <source>
        <dbReference type="ARBA" id="ARBA00006049"/>
    </source>
</evidence>
<evidence type="ECO:0000313" key="9">
    <source>
        <dbReference type="Proteomes" id="UP000784294"/>
    </source>
</evidence>
<keyword evidence="5" id="KW-0106">Calcium</keyword>
<evidence type="ECO:0000313" key="8">
    <source>
        <dbReference type="EMBL" id="VEL25612.1"/>
    </source>
</evidence>
<evidence type="ECO:0000256" key="3">
    <source>
        <dbReference type="ARBA" id="ARBA00022723"/>
    </source>
</evidence>
<dbReference type="Pfam" id="PF00036">
    <property type="entry name" value="EF-hand_1"/>
    <property type="match status" value="2"/>
</dbReference>
<keyword evidence="4" id="KW-0677">Repeat</keyword>
<evidence type="ECO:0000256" key="4">
    <source>
        <dbReference type="ARBA" id="ARBA00022737"/>
    </source>
</evidence>
<gene>
    <name evidence="8" type="ORF">PXEA_LOCUS19052</name>
</gene>
<accession>A0A448X1T1</accession>
<dbReference type="FunFam" id="1.10.238.10:FF:000009">
    <property type="entry name" value="Visinin-like protein 1"/>
    <property type="match status" value="1"/>
</dbReference>
<evidence type="ECO:0000256" key="2">
    <source>
        <dbReference type="ARBA" id="ARBA00022707"/>
    </source>
</evidence>
<dbReference type="SMART" id="SM00054">
    <property type="entry name" value="EFh"/>
    <property type="match status" value="2"/>
</dbReference>
<proteinExistence type="inferred from homology"/>
<sequence>MGSSHGKLSKEELEKLSKDTNFSIKELKEWHAGFLKDCPSGNLDRRRFRDVYSSFFPGGDAGKFADIVFRSFDTDNNGAISFQEFMVAMSVTSKGNIEQKLSWAFDMYDIDGNGYITLDELTEIIRVSLINI</sequence>
<dbReference type="InterPro" id="IPR018247">
    <property type="entry name" value="EF_Hand_1_Ca_BS"/>
</dbReference>
<keyword evidence="3" id="KW-0479">Metal-binding</keyword>
<dbReference type="CDD" id="cd00051">
    <property type="entry name" value="EFh"/>
    <property type="match status" value="1"/>
</dbReference>
<dbReference type="Gene3D" id="1.10.238.10">
    <property type="entry name" value="EF-hand"/>
    <property type="match status" value="1"/>
</dbReference>
<reference evidence="8" key="1">
    <citation type="submission" date="2018-11" db="EMBL/GenBank/DDBJ databases">
        <authorList>
            <consortium name="Pathogen Informatics"/>
        </authorList>
    </citation>
    <scope>NUCLEOTIDE SEQUENCE</scope>
</reference>